<gene>
    <name evidence="1" type="ORF">SAC12B_0023</name>
</gene>
<dbReference type="Proteomes" id="UP000306187">
    <property type="component" value="Segment"/>
</dbReference>
<organism evidence="1 2">
    <name type="scientific">Lactobacillus phage SAC12B</name>
    <dbReference type="NCBI Taxonomy" id="2510941"/>
    <lineage>
        <taxon>Viruses</taxon>
        <taxon>Duplodnaviria</taxon>
        <taxon>Heunggongvirae</taxon>
        <taxon>Uroviricota</taxon>
        <taxon>Caudoviricetes</taxon>
        <taxon>Herelleviridae</taxon>
        <taxon>Tybeckvirus</taxon>
        <taxon>Tybeckvirus SAC12B</taxon>
    </lineage>
</organism>
<proteinExistence type="predicted"/>
<reference evidence="1" key="1">
    <citation type="submission" date="2019-02" db="EMBL/GenBank/DDBJ databases">
        <title>Isolation of virulent Lactobacillus brevis phages.</title>
        <authorList>
            <person name="Feyereisen M."/>
            <person name="Mahony J."/>
            <person name="O'Sullivan T."/>
            <person name="van Sinderen D."/>
        </authorList>
    </citation>
    <scope>NUCLEOTIDE SEQUENCE [LARGE SCALE GENOMIC DNA]</scope>
</reference>
<evidence type="ECO:0000313" key="1">
    <source>
        <dbReference type="EMBL" id="QBJ03812.1"/>
    </source>
</evidence>
<accession>A0A4Y5FFD9</accession>
<dbReference type="EMBL" id="MK504446">
    <property type="protein sequence ID" value="QBJ03812.1"/>
    <property type="molecule type" value="Genomic_DNA"/>
</dbReference>
<sequence>MKIFDNTKGVKDNFKVGDIVKSQDGHVFMIASDPDYKYNLVSLGDGSMSDSCNSIGDLFEEGYLDETDKKVSGFLTVSDFF</sequence>
<protein>
    <submittedName>
        <fullName evidence="1">Uncharacterized protein</fullName>
    </submittedName>
</protein>
<name>A0A4Y5FFD9_9CAUD</name>
<keyword evidence="2" id="KW-1185">Reference proteome</keyword>
<evidence type="ECO:0000313" key="2">
    <source>
        <dbReference type="Proteomes" id="UP000306187"/>
    </source>
</evidence>